<feature type="compositionally biased region" description="Basic and acidic residues" evidence="1">
    <location>
        <begin position="87"/>
        <end position="100"/>
    </location>
</feature>
<evidence type="ECO:0000313" key="3">
    <source>
        <dbReference type="Proteomes" id="UP000766486"/>
    </source>
</evidence>
<evidence type="ECO:0000256" key="1">
    <source>
        <dbReference type="SAM" id="MobiDB-lite"/>
    </source>
</evidence>
<feature type="region of interest" description="Disordered" evidence="1">
    <location>
        <begin position="550"/>
        <end position="587"/>
    </location>
</feature>
<dbReference type="Proteomes" id="UP000766486">
    <property type="component" value="Unassembled WGS sequence"/>
</dbReference>
<name>A0ABY6UEE5_BIOOC</name>
<feature type="region of interest" description="Disordered" evidence="1">
    <location>
        <begin position="79"/>
        <end position="137"/>
    </location>
</feature>
<feature type="compositionally biased region" description="Acidic residues" evidence="1">
    <location>
        <begin position="117"/>
        <end position="131"/>
    </location>
</feature>
<proteinExistence type="predicted"/>
<gene>
    <name evidence="2" type="ORF">CLO192961_LOCUS252164</name>
</gene>
<organism evidence="2 3">
    <name type="scientific">Bionectria ochroleuca</name>
    <name type="common">Gliocladium roseum</name>
    <dbReference type="NCBI Taxonomy" id="29856"/>
    <lineage>
        <taxon>Eukaryota</taxon>
        <taxon>Fungi</taxon>
        <taxon>Dikarya</taxon>
        <taxon>Ascomycota</taxon>
        <taxon>Pezizomycotina</taxon>
        <taxon>Sordariomycetes</taxon>
        <taxon>Hypocreomycetidae</taxon>
        <taxon>Hypocreales</taxon>
        <taxon>Bionectriaceae</taxon>
        <taxon>Clonostachys</taxon>
    </lineage>
</organism>
<keyword evidence="3" id="KW-1185">Reference proteome</keyword>
<sequence>MNDTDTLAAAERRQTTVQSEKAFVSEAISKLHAIALQIPRLAGNNGQRDDRGALKALLRQLYTVICRLSDYRRSEPCAPFLEEDDKEDKKTEENDNRQEDESGEEEVNGNGDKDNDSDYSDDEDGDDDGDDGGFRSGFKNIPGGFELDQILLGGWHAVLEPVDALAKLDRDGPFIAARMILFTQHALSKNKALPKGLSDGQHRFQLQADLGEDLDETLLLQLRTAWEKSGQTDDLSWASTFLEVDNSDSVYNDYNRCIISACSTSEFWAIQKRAEKYIIKNRKRRWESMWDGPWGAPSTKQGPIAVPLFNTLIEEYGYGQFSAMGYRGPCLRRSHYFVQDVQQKLNSAVPEEILGQASSVLHQNVPRELETAIPKYINPSGSADIHHYLSRLDIGAAYTPIPKREADDKEGEDGRISMCKHKGICQGHHSNEEWRVTTKEDVRNCVLDIFESRCHISSLPASAQDWFKAMTTINPHPDSESVGSRVKHSIRMKFPRLGLGRVEADIRYRKEGGLCGLVSSMVHPEVHRQDQNTANPFTYSTNEPGQWAYGRSMHEEKEVTEALFEDVESENESDEEEYSDDALSDVE</sequence>
<protein>
    <submittedName>
        <fullName evidence="2">Uncharacterized protein</fullName>
    </submittedName>
</protein>
<accession>A0ABY6UEE5</accession>
<comment type="caution">
    <text evidence="2">The sequence shown here is derived from an EMBL/GenBank/DDBJ whole genome shotgun (WGS) entry which is preliminary data.</text>
</comment>
<reference evidence="2 3" key="1">
    <citation type="submission" date="2019-06" db="EMBL/GenBank/DDBJ databases">
        <authorList>
            <person name="Broberg M."/>
        </authorList>
    </citation>
    <scope>NUCLEOTIDE SEQUENCE [LARGE SCALE GENOMIC DNA]</scope>
</reference>
<dbReference type="EMBL" id="CABFNS010000798">
    <property type="protein sequence ID" value="VUC29112.1"/>
    <property type="molecule type" value="Genomic_DNA"/>
</dbReference>
<feature type="compositionally biased region" description="Acidic residues" evidence="1">
    <location>
        <begin position="563"/>
        <end position="587"/>
    </location>
</feature>
<evidence type="ECO:0000313" key="2">
    <source>
        <dbReference type="EMBL" id="VUC29112.1"/>
    </source>
</evidence>